<sequence>MKEKRVWNGAIRILLVLILISGTLLANFAAPRNAEASSSDEPYLGEIRLFPYGFVPKGWAYSDGRILQVNSNLALYALIGEKYGGGGGQTFALPDLRGASPTPGTAYCIALTGLWPSEGSSNSDIAAGAFTGEVKLFPYGRKDLIPAGWRLADGQALSQTEYPALYATIGNRYGATESHFQLPDLPAPILNKEFSNSEKLRYMVAVKGEDDPDQIWDYFGALTSSLSASPPNKNMRIAEGKTLYNTSQYQALASLLWNRFGGDGMTTFSLPDLSYSKNNMYYYVNFIGVYPQRDGDAPYETYAVNDNYEMSANRTLSIEFSEGLLANDRYANSVYVISPQHGRFIFWQGNGSFTYVPDKGFIGQDSFKYHAIGQRGVTSTATVTIQVKPAPPEITGVTQGAMYNKDVKPAFTDGTALLNGQPFQNESTVSGEGFYTLTVTNAQGTATVSFTIDKTPPVITGVTNGETYGNVPSITFNEGTAKLNKEAFSSGSPVSAEGQYELVVTDQAGNVSKVSFTVNTTMNVSFDTDGGTSIVPQKIGYGGKLTKPVQPTREGYTFLNWYEDAERATVFDFDTKTIIRDTVLYAAWTINRYDVSFETNGAGTIPAQDVTYESKALKPDDPQKTGYSFGGWYANSELTQPFDFAATPIRADTKLYAKWTINRYAVTFESQGGTPIDAQNIDYGQHADEPTSKPTRTGYAFGGWYADSAGTQLFDFAGTPIEAATTLYAKWTINTYRVTFDSREGTKIADRNIEHGQKIAVPEPQPTRVGYAFGGWYEDETLQQPFDFSGTEITGDKTLYAKWTINTYTVAFTTGEGSSAVNSQYPKHGDKLQKPDDPLRTGYTFAKWHMNVALTQPFDFEQMRVTDNLILHAEWTINSYPVTFDSGGGTPVDTQNIDYRKTASEPKNKPTRTGYTFDRWYADADLTEPFDFAKTPIQNATTLYAKWTINRYAVTFDTGNGTSVPAQTVDYGGKAAEPAETPTRTGHTFEGWYADASFHGRFDFDAPIEQATTVYAKWSANTYTVTFMGDEAHPWSTQPVIYGEQALKPLDPTRPNYAFAGWYSDERLTSLFDFIQTAITEDLTLYAKWADNRAPQVELSSTAGNPTNRSFEVIAAFDEDVTGFDDRKVEVTGGVAGAARTVSENVYAFDVTPIEQGPVTVTLQKGTVVDAAGNESTASQPLSRIYDVTAPTLTLNGAARMAVALDSTFVDPGATAQDGQGGDLTGAIAVTGDVYTDAPNTYELTYRVSDPAENVSTVTRSVYVIAPPTVLLNGDAAITIEEGTAFADPGATASDTFHGDLSDLIVTEGGVDSGTPGVYKLKYTVTNSIGQSAQAERQVTVTKKAEPPIVEPPVTQPPVSNPPTETPVAQTPTVVSPTVPTPSVTASSTNGSLTLAAGQAGAVSLGNEVRLRIPAGATNQPMQIRMNALTAANNGLTADAKSLSTVYQLTKTMPGNFLRPVSLTLSFDSSKLADGEQAVVFYQNEDGSPWVRMEGGMIEQGLTVLGATDSASAVITVDTDHFTRFAVLAVREAESSPAIDFADLHGHWAEAAVNVAVAKGFVHGYGDGTFRPAAPVTRAEFAAMLAGALKLPAASGSPDFADAAKIGVWAKPAVASAAEAGLIHGYGDGTFRPNAVVTRAEMAVMLAAALGLPAFGGEAAFSDAASIPAWALGAAEALRASGRMQGKSGNRFDAGGQASRAETVQLLVNAVGTD</sequence>
<gene>
    <name evidence="1" type="ORF">WKI47_18665</name>
</gene>
<reference evidence="1" key="1">
    <citation type="submission" date="2024-03" db="EMBL/GenBank/DDBJ databases">
        <title>Whole genome sequecning of epiphytes from Marcgravia umbellata leaves.</title>
        <authorList>
            <person name="Kumar G."/>
            <person name="Savka M.A."/>
        </authorList>
    </citation>
    <scope>NUCLEOTIDE SEQUENCE</scope>
    <source>
        <strain evidence="1">RIT_BL5</strain>
    </source>
</reference>
<protein>
    <submittedName>
        <fullName evidence="1">InlB B-repeat-containing protein</fullName>
    </submittedName>
</protein>
<evidence type="ECO:0000313" key="1">
    <source>
        <dbReference type="EMBL" id="MEJ8305937.1"/>
    </source>
</evidence>
<dbReference type="EMBL" id="JBBKAR010000046">
    <property type="protein sequence ID" value="MEJ8305937.1"/>
    <property type="molecule type" value="Genomic_DNA"/>
</dbReference>
<comment type="caution">
    <text evidence="1">The sequence shown here is derived from an EMBL/GenBank/DDBJ whole genome shotgun (WGS) entry which is preliminary data.</text>
</comment>
<proteinExistence type="predicted"/>
<organism evidence="1 2">
    <name type="scientific">Saccharibacillus sacchari</name>
    <dbReference type="NCBI Taxonomy" id="456493"/>
    <lineage>
        <taxon>Bacteria</taxon>
        <taxon>Bacillati</taxon>
        <taxon>Bacillota</taxon>
        <taxon>Bacilli</taxon>
        <taxon>Bacillales</taxon>
        <taxon>Paenibacillaceae</taxon>
        <taxon>Saccharibacillus</taxon>
    </lineage>
</organism>
<accession>A0ACC6PGD0</accession>
<evidence type="ECO:0000313" key="2">
    <source>
        <dbReference type="Proteomes" id="UP001380953"/>
    </source>
</evidence>
<keyword evidence="2" id="KW-1185">Reference proteome</keyword>
<dbReference type="Proteomes" id="UP001380953">
    <property type="component" value="Unassembled WGS sequence"/>
</dbReference>
<name>A0ACC6PGD0_9BACL</name>